<dbReference type="Proteomes" id="UP001651690">
    <property type="component" value="Unassembled WGS sequence"/>
</dbReference>
<gene>
    <name evidence="2" type="ORF">NM203_32100</name>
</gene>
<evidence type="ECO:0000313" key="3">
    <source>
        <dbReference type="Proteomes" id="UP001651690"/>
    </source>
</evidence>
<evidence type="ECO:0008006" key="4">
    <source>
        <dbReference type="Google" id="ProtNLM"/>
    </source>
</evidence>
<evidence type="ECO:0000256" key="1">
    <source>
        <dbReference type="SAM" id="MobiDB-lite"/>
    </source>
</evidence>
<organism evidence="2 3">
    <name type="scientific">Mycolicibacterium arenosum</name>
    <dbReference type="NCBI Taxonomy" id="2952157"/>
    <lineage>
        <taxon>Bacteria</taxon>
        <taxon>Bacillati</taxon>
        <taxon>Actinomycetota</taxon>
        <taxon>Actinomycetes</taxon>
        <taxon>Mycobacteriales</taxon>
        <taxon>Mycobacteriaceae</taxon>
        <taxon>Mycolicibacterium</taxon>
    </lineage>
</organism>
<accession>A0ABT1MD69</accession>
<proteinExistence type="predicted"/>
<dbReference type="RefSeq" id="WP_255065086.1">
    <property type="nucleotide sequence ID" value="NZ_JANDBD010000020.1"/>
</dbReference>
<comment type="caution">
    <text evidence="2">The sequence shown here is derived from an EMBL/GenBank/DDBJ whole genome shotgun (WGS) entry which is preliminary data.</text>
</comment>
<name>A0ABT1MD69_9MYCO</name>
<reference evidence="2 3" key="1">
    <citation type="submission" date="2022-06" db="EMBL/GenBank/DDBJ databases">
        <title>Mycolicibacterium sp. CAU 1645 isolated from seawater.</title>
        <authorList>
            <person name="Kim W."/>
        </authorList>
    </citation>
    <scope>NUCLEOTIDE SEQUENCE [LARGE SCALE GENOMIC DNA]</scope>
    <source>
        <strain evidence="2 3">CAU 1645</strain>
    </source>
</reference>
<feature type="region of interest" description="Disordered" evidence="1">
    <location>
        <begin position="226"/>
        <end position="248"/>
    </location>
</feature>
<evidence type="ECO:0000313" key="2">
    <source>
        <dbReference type="EMBL" id="MCP9276832.1"/>
    </source>
</evidence>
<protein>
    <recommendedName>
        <fullName evidence="4">Transcriptional regulator</fullName>
    </recommendedName>
</protein>
<keyword evidence="3" id="KW-1185">Reference proteome</keyword>
<sequence>MTAKDEAERLQEIRRLARQRARKRRDVLTRRIDVLDDVTAGHGATLPPRPSLQDVAGFLGVDRGPLTTLVRHYSEELRRDGWIPDDPRRPGVDRWTEAAVVRAALLLDVAVGCDSEVAACIRYHLGVERLPLIYEATGRRLAQCARLWERAMTTVGDVHGDEGRDEIWRTLQETPRYELQALVVTLAAMVPDDAPDRGRFLVDTAGDRERGLALLVPRPSKFLQRRRRAGRRAGPVDLPGGLAVTAER</sequence>
<dbReference type="EMBL" id="JANDBD010000020">
    <property type="protein sequence ID" value="MCP9276832.1"/>
    <property type="molecule type" value="Genomic_DNA"/>
</dbReference>